<dbReference type="SUPFAM" id="SSF48452">
    <property type="entry name" value="TPR-like"/>
    <property type="match status" value="1"/>
</dbReference>
<dbReference type="InterPro" id="IPR011990">
    <property type="entry name" value="TPR-like_helical_dom_sf"/>
</dbReference>
<dbReference type="Proteomes" id="UP000322080">
    <property type="component" value="Unassembled WGS sequence"/>
</dbReference>
<dbReference type="EMBL" id="VSIY01000003">
    <property type="protein sequence ID" value="TYB82809.1"/>
    <property type="molecule type" value="Genomic_DNA"/>
</dbReference>
<keyword evidence="1" id="KW-0201">Cytochrome c-type biogenesis</keyword>
<keyword evidence="3" id="KW-1185">Reference proteome</keyword>
<dbReference type="InterPro" id="IPR017560">
    <property type="entry name" value="Cyt_c_biogenesis_CcmI"/>
</dbReference>
<evidence type="ECO:0000313" key="3">
    <source>
        <dbReference type="Proteomes" id="UP000322080"/>
    </source>
</evidence>
<organism evidence="2 3">
    <name type="scientific">Maritimibacter fusiformis</name>
    <dbReference type="NCBI Taxonomy" id="2603819"/>
    <lineage>
        <taxon>Bacteria</taxon>
        <taxon>Pseudomonadati</taxon>
        <taxon>Pseudomonadota</taxon>
        <taxon>Alphaproteobacteria</taxon>
        <taxon>Rhodobacterales</taxon>
        <taxon>Roseobacteraceae</taxon>
        <taxon>Maritimibacter</taxon>
    </lineage>
</organism>
<evidence type="ECO:0000313" key="2">
    <source>
        <dbReference type="EMBL" id="TYB82809.1"/>
    </source>
</evidence>
<dbReference type="Gene3D" id="1.25.40.10">
    <property type="entry name" value="Tetratricopeptide repeat domain"/>
    <property type="match status" value="1"/>
</dbReference>
<comment type="caution">
    <text evidence="2">The sequence shown here is derived from an EMBL/GenBank/DDBJ whole genome shotgun (WGS) entry which is preliminary data.</text>
</comment>
<reference evidence="2 3" key="1">
    <citation type="submission" date="2019-08" db="EMBL/GenBank/DDBJ databases">
        <title>Identification of a novel species of the genus Boseongicola.</title>
        <authorList>
            <person name="Zhang X.-Q."/>
        </authorList>
    </citation>
    <scope>NUCLEOTIDE SEQUENCE [LARGE SCALE GENOMIC DNA]</scope>
    <source>
        <strain evidence="2 3">HY14</strain>
    </source>
</reference>
<sequence length="502" mass="53159">MGFWILALGAALVAVVVIGYAMIAKRGSGTAESAAYDMQVYRDQLKELDREAARGVIAPADAERARVEISRRLLEADRQLKSGPTADAAPRAATYGAIAVTFALIVGGGGWLYYDLGAPGYWDMPLKGRIAAAVEARDNRMSQAEAEAEAPVWDGPPPDAPADYVDLVERLRAAVASRPDDLQGQSLLVTHETALANYRAAHAAKARAIALMGDEATGEDYAQYADLMIMAAEGYVSPEAEQALTAALERDPQNPVARYYSGLLFAQTGRPDLAFRMWRDLLETSDPEAPWVAPIRGQIMQLAALAGVDYRLPDAPAGPSAEDIEAAADMTPEERAAMIGAMVDGLMQRLATEGGSAEDWARLIRALGVQGDLDRARTIFAEAQAVFQDRPEELALVTAAATEAGLTGEAPAPALERPSANDIEAAGRAARLDGLATRLSDELATAGGPPEKWAELIDTLAAMDEPARAASVWREAQQALAGDDAALAIVRRAAVDAGLVTE</sequence>
<dbReference type="NCBIfam" id="TIGR03142">
    <property type="entry name" value="cytochro_ccmI"/>
    <property type="match status" value="1"/>
</dbReference>
<accession>A0A5D0RNS5</accession>
<evidence type="ECO:0000256" key="1">
    <source>
        <dbReference type="ARBA" id="ARBA00022748"/>
    </source>
</evidence>
<gene>
    <name evidence="2" type="primary">ccmI</name>
    <name evidence="2" type="ORF">FVF75_01075</name>
</gene>
<protein>
    <submittedName>
        <fullName evidence="2">C-type cytochrome biogenesis protein CcmI</fullName>
    </submittedName>
</protein>
<dbReference type="GO" id="GO:0017004">
    <property type="term" value="P:cytochrome complex assembly"/>
    <property type="evidence" value="ECO:0007669"/>
    <property type="project" value="UniProtKB-KW"/>
</dbReference>
<proteinExistence type="predicted"/>
<dbReference type="AlphaFoldDB" id="A0A5D0RNS5"/>
<name>A0A5D0RNS5_9RHOB</name>